<dbReference type="Pfam" id="PF06445">
    <property type="entry name" value="GyrI-like"/>
    <property type="match status" value="1"/>
</dbReference>
<dbReference type="PANTHER" id="PTHR47504:SF5">
    <property type="entry name" value="RIGHT ORIGIN-BINDING PROTEIN"/>
    <property type="match status" value="1"/>
</dbReference>
<evidence type="ECO:0000313" key="5">
    <source>
        <dbReference type="EMBL" id="SFL90960.1"/>
    </source>
</evidence>
<organism evidence="5 6">
    <name type="scientific">Salibacterium qingdaonense</name>
    <dbReference type="NCBI Taxonomy" id="266892"/>
    <lineage>
        <taxon>Bacteria</taxon>
        <taxon>Bacillati</taxon>
        <taxon>Bacillota</taxon>
        <taxon>Bacilli</taxon>
        <taxon>Bacillales</taxon>
        <taxon>Bacillaceae</taxon>
    </lineage>
</organism>
<dbReference type="InterPro" id="IPR011256">
    <property type="entry name" value="Reg_factor_effector_dom_sf"/>
</dbReference>
<dbReference type="PANTHER" id="PTHR47504">
    <property type="entry name" value="RIGHT ORIGIN-BINDING PROTEIN"/>
    <property type="match status" value="1"/>
</dbReference>
<accession>A0A1I4LJ14</accession>
<dbReference type="RefSeq" id="WP_090926561.1">
    <property type="nucleotide sequence ID" value="NZ_FOTY01000008.1"/>
</dbReference>
<dbReference type="InterPro" id="IPR018060">
    <property type="entry name" value="HTH_AraC"/>
</dbReference>
<dbReference type="PROSITE" id="PS01124">
    <property type="entry name" value="HTH_ARAC_FAMILY_2"/>
    <property type="match status" value="1"/>
</dbReference>
<dbReference type="SUPFAM" id="SSF46689">
    <property type="entry name" value="Homeodomain-like"/>
    <property type="match status" value="2"/>
</dbReference>
<dbReference type="InterPro" id="IPR010499">
    <property type="entry name" value="AraC_E-bd"/>
</dbReference>
<dbReference type="Gene3D" id="3.20.80.10">
    <property type="entry name" value="Regulatory factor, effector binding domain"/>
    <property type="match status" value="1"/>
</dbReference>
<dbReference type="STRING" id="266892.SAMN04488054_1083"/>
<reference evidence="5 6" key="1">
    <citation type="submission" date="2016-10" db="EMBL/GenBank/DDBJ databases">
        <authorList>
            <person name="de Groot N.N."/>
        </authorList>
    </citation>
    <scope>NUCLEOTIDE SEQUENCE [LARGE SCALE GENOMIC DNA]</scope>
    <source>
        <strain evidence="5 6">CGMCC 1.6134</strain>
    </source>
</reference>
<evidence type="ECO:0000313" key="6">
    <source>
        <dbReference type="Proteomes" id="UP000199668"/>
    </source>
</evidence>
<sequence>MDSLQRMNDALRYVEEHLADTIDMEEAARTAYSSAYHFQRMFSFLAGMTLGEYIRRRRLTLAAVELQQGGAKVVDIAVKYGYHSPDAFTRAFQAQHGVSPSRAKKDGTPLQAYPPMTFQLTIQGGESMKYRIVQKESFSIAGLKKRVAVQFHGVSPEIEEMWQSLDSANIQELKALSNTEPSGLISASTHFSEGRMEENGTFDHYIGAATTHEVPAKWEALIVPASEWAVFEAAGTFPDALQDVWGRIYSEWFPGSGYEAAEGPEILWNESSDTTSPDFRSEIWIPVQRTSS</sequence>
<dbReference type="SUPFAM" id="SSF55136">
    <property type="entry name" value="Probable bacterial effector-binding domain"/>
    <property type="match status" value="1"/>
</dbReference>
<dbReference type="PROSITE" id="PS00041">
    <property type="entry name" value="HTH_ARAC_FAMILY_1"/>
    <property type="match status" value="1"/>
</dbReference>
<dbReference type="InterPro" id="IPR018062">
    <property type="entry name" value="HTH_AraC-typ_CS"/>
</dbReference>
<keyword evidence="6" id="KW-1185">Reference proteome</keyword>
<dbReference type="InterPro" id="IPR050959">
    <property type="entry name" value="MarA-like"/>
</dbReference>
<dbReference type="SMART" id="SM00342">
    <property type="entry name" value="HTH_ARAC"/>
    <property type="match status" value="1"/>
</dbReference>
<keyword evidence="2" id="KW-0238">DNA-binding</keyword>
<evidence type="ECO:0000256" key="3">
    <source>
        <dbReference type="ARBA" id="ARBA00023163"/>
    </source>
</evidence>
<evidence type="ECO:0000256" key="2">
    <source>
        <dbReference type="ARBA" id="ARBA00023125"/>
    </source>
</evidence>
<evidence type="ECO:0000256" key="1">
    <source>
        <dbReference type="ARBA" id="ARBA00023015"/>
    </source>
</evidence>
<protein>
    <submittedName>
        <fullName evidence="5">AraC family transcriptional regulator</fullName>
    </submittedName>
</protein>
<gene>
    <name evidence="5" type="ORF">SAMN04488054_1083</name>
</gene>
<dbReference type="Proteomes" id="UP000199668">
    <property type="component" value="Unassembled WGS sequence"/>
</dbReference>
<dbReference type="EMBL" id="FOTY01000008">
    <property type="protein sequence ID" value="SFL90960.1"/>
    <property type="molecule type" value="Genomic_DNA"/>
</dbReference>
<dbReference type="GO" id="GO:0043565">
    <property type="term" value="F:sequence-specific DNA binding"/>
    <property type="evidence" value="ECO:0007669"/>
    <property type="project" value="InterPro"/>
</dbReference>
<dbReference type="InterPro" id="IPR009057">
    <property type="entry name" value="Homeodomain-like_sf"/>
</dbReference>
<feature type="domain" description="HTH araC/xylS-type" evidence="4">
    <location>
        <begin position="8"/>
        <end position="106"/>
    </location>
</feature>
<dbReference type="Gene3D" id="1.10.10.60">
    <property type="entry name" value="Homeodomain-like"/>
    <property type="match status" value="2"/>
</dbReference>
<dbReference type="InterPro" id="IPR029442">
    <property type="entry name" value="GyrI-like"/>
</dbReference>
<name>A0A1I4LJ14_9BACI</name>
<dbReference type="Pfam" id="PF12833">
    <property type="entry name" value="HTH_18"/>
    <property type="match status" value="1"/>
</dbReference>
<proteinExistence type="predicted"/>
<evidence type="ECO:0000259" key="4">
    <source>
        <dbReference type="PROSITE" id="PS01124"/>
    </source>
</evidence>
<dbReference type="AlphaFoldDB" id="A0A1I4LJ14"/>
<dbReference type="GO" id="GO:0003700">
    <property type="term" value="F:DNA-binding transcription factor activity"/>
    <property type="evidence" value="ECO:0007669"/>
    <property type="project" value="InterPro"/>
</dbReference>
<dbReference type="OrthoDB" id="9801123at2"/>
<keyword evidence="1" id="KW-0805">Transcription regulation</keyword>
<dbReference type="SMART" id="SM00871">
    <property type="entry name" value="AraC_E_bind"/>
    <property type="match status" value="1"/>
</dbReference>
<keyword evidence="3" id="KW-0804">Transcription</keyword>